<keyword evidence="4" id="KW-0479">Metal-binding</keyword>
<dbReference type="PRINTS" id="PR00092">
    <property type="entry name" value="TYROSINASE"/>
</dbReference>
<protein>
    <recommendedName>
        <fullName evidence="3">tyrosinase</fullName>
        <ecNumber evidence="3">1.14.18.1</ecNumber>
    </recommendedName>
</protein>
<evidence type="ECO:0000256" key="10">
    <source>
        <dbReference type="ARBA" id="ARBA00048881"/>
    </source>
</evidence>
<dbReference type="SUPFAM" id="SSF48056">
    <property type="entry name" value="Di-copper centre-containing domain"/>
    <property type="match status" value="1"/>
</dbReference>
<dbReference type="EMBL" id="JAADJG010000462">
    <property type="protein sequence ID" value="KAF4446357.1"/>
    <property type="molecule type" value="Genomic_DNA"/>
</dbReference>
<keyword evidence="15" id="KW-1185">Reference proteome</keyword>
<evidence type="ECO:0000313" key="14">
    <source>
        <dbReference type="EMBL" id="KAF4446357.1"/>
    </source>
</evidence>
<dbReference type="PANTHER" id="PTHR11474:SF76">
    <property type="entry name" value="SHKT DOMAIN-CONTAINING PROTEIN"/>
    <property type="match status" value="1"/>
</dbReference>
<feature type="domain" description="Tyrosinase copper-binding" evidence="13">
    <location>
        <begin position="322"/>
        <end position="333"/>
    </location>
</feature>
<evidence type="ECO:0000256" key="7">
    <source>
        <dbReference type="ARBA" id="ARBA00023033"/>
    </source>
</evidence>
<dbReference type="Pfam" id="PF00264">
    <property type="entry name" value="Tyrosinase"/>
    <property type="match status" value="1"/>
</dbReference>
<dbReference type="PANTHER" id="PTHR11474">
    <property type="entry name" value="TYROSINASE FAMILY MEMBER"/>
    <property type="match status" value="1"/>
</dbReference>
<feature type="chain" id="PRO_5034946399" description="tyrosinase" evidence="11">
    <location>
        <begin position="18"/>
        <end position="555"/>
    </location>
</feature>
<comment type="catalytic activity">
    <reaction evidence="9">
        <text>2 L-dopa + O2 = 2 L-dopaquinone + 2 H2O</text>
        <dbReference type="Rhea" id="RHEA:34287"/>
        <dbReference type="ChEBI" id="CHEBI:15377"/>
        <dbReference type="ChEBI" id="CHEBI:15379"/>
        <dbReference type="ChEBI" id="CHEBI:57504"/>
        <dbReference type="ChEBI" id="CHEBI:57924"/>
        <dbReference type="EC" id="1.14.18.1"/>
    </reaction>
</comment>
<evidence type="ECO:0000256" key="3">
    <source>
        <dbReference type="ARBA" id="ARBA00011906"/>
    </source>
</evidence>
<comment type="cofactor">
    <cofactor evidence="1">
        <name>Cu(2+)</name>
        <dbReference type="ChEBI" id="CHEBI:29036"/>
    </cofactor>
</comment>
<name>A0A8H4P2T7_9HYPO</name>
<comment type="caution">
    <text evidence="14">The sequence shown here is derived from an EMBL/GenBank/DDBJ whole genome shotgun (WGS) entry which is preliminary data.</text>
</comment>
<dbReference type="InterPro" id="IPR041640">
    <property type="entry name" value="Tyrosinase_C"/>
</dbReference>
<comment type="catalytic activity">
    <reaction evidence="10">
        <text>L-tyrosine + O2 = L-dopaquinone + H2O</text>
        <dbReference type="Rhea" id="RHEA:18117"/>
        <dbReference type="ChEBI" id="CHEBI:15377"/>
        <dbReference type="ChEBI" id="CHEBI:15379"/>
        <dbReference type="ChEBI" id="CHEBI:57924"/>
        <dbReference type="ChEBI" id="CHEBI:58315"/>
        <dbReference type="EC" id="1.14.18.1"/>
    </reaction>
</comment>
<keyword evidence="5" id="KW-0560">Oxidoreductase</keyword>
<evidence type="ECO:0000259" key="13">
    <source>
        <dbReference type="PROSITE" id="PS00498"/>
    </source>
</evidence>
<dbReference type="GO" id="GO:0046872">
    <property type="term" value="F:metal ion binding"/>
    <property type="evidence" value="ECO:0007669"/>
    <property type="project" value="UniProtKB-KW"/>
</dbReference>
<dbReference type="GO" id="GO:0042438">
    <property type="term" value="P:melanin biosynthetic process"/>
    <property type="evidence" value="ECO:0007669"/>
    <property type="project" value="UniProtKB-KW"/>
</dbReference>
<dbReference type="Gene3D" id="1.10.1280.10">
    <property type="entry name" value="Di-copper center containing domain from catechol oxidase"/>
    <property type="match status" value="1"/>
</dbReference>
<keyword evidence="7" id="KW-0503">Monooxygenase</keyword>
<evidence type="ECO:0000256" key="5">
    <source>
        <dbReference type="ARBA" id="ARBA00023002"/>
    </source>
</evidence>
<evidence type="ECO:0000256" key="2">
    <source>
        <dbReference type="ARBA" id="ARBA00009928"/>
    </source>
</evidence>
<evidence type="ECO:0000313" key="15">
    <source>
        <dbReference type="Proteomes" id="UP000605986"/>
    </source>
</evidence>
<gene>
    <name evidence="14" type="ORF">F53441_9980</name>
</gene>
<dbReference type="OrthoDB" id="6132182at2759"/>
<dbReference type="PROSITE" id="PS00497">
    <property type="entry name" value="TYROSINASE_1"/>
    <property type="match status" value="1"/>
</dbReference>
<evidence type="ECO:0000256" key="4">
    <source>
        <dbReference type="ARBA" id="ARBA00022723"/>
    </source>
</evidence>
<dbReference type="GO" id="GO:0004503">
    <property type="term" value="F:tyrosinase activity"/>
    <property type="evidence" value="ECO:0007669"/>
    <property type="project" value="UniProtKB-EC"/>
</dbReference>
<dbReference type="Proteomes" id="UP000605986">
    <property type="component" value="Unassembled WGS sequence"/>
</dbReference>
<sequence length="555" mass="62109">MHLLIAWLLFAAIAAQSYHYGVDIDSLTRRQDPDAPIVVKPLPRTRNGTVPLRPEIREMKTDRYKWDLFILSLSMFQDVDQDDPASWYKIAAIHGVPFESWNGVEAAPGANQSGYCAHNSVLFPMWHRPYLALFEQELHRMANVIAGMFPNGTGRQSYIDAARDFRMPYWDWALPASKGEAHFPTVFWNETILQNGPRGIQEIHNPLYSYIFHPKNATALIWNPLRDWNETKRAPNTTEIEVEPTSENDKVNAALLSRLPEIQRRLSVLFSNYKDFNSFGTKAWGVTQNLSAADSIESVHDIVHTDGGLGGHMTYVPLSSFDPLFLLHHAMTDRLVAIWQLLNPDSWITPLPAGENSFTTLKGEMQDSQSPLTPFFASDDGTFWNSDTSRTTEAFGYAYADTDLTGKQKEDVRSELQKKVTDWWGGSTMVNLQASSGAMMDSGSSSTGSVTQWTAVVRANMGALPGPFSVHFFLDEPSSDCSQWSFDENQAGAVSFPFMGHETPSEGIVSGAVPLKVQARDISKLQTRVCFDFREEVETSDVAGLKVDFVSQDET</sequence>
<feature type="domain" description="Tyrosinase copper-binding" evidence="12">
    <location>
        <begin position="118"/>
        <end position="135"/>
    </location>
</feature>
<evidence type="ECO:0000256" key="9">
    <source>
        <dbReference type="ARBA" id="ARBA00048233"/>
    </source>
</evidence>
<reference evidence="14" key="1">
    <citation type="submission" date="2020-01" db="EMBL/GenBank/DDBJ databases">
        <title>Identification and distribution of gene clusters putatively required for synthesis of sphingolipid metabolism inhibitors in phylogenetically diverse species of the filamentous fungus Fusarium.</title>
        <authorList>
            <person name="Kim H.-S."/>
            <person name="Busman M."/>
            <person name="Brown D.W."/>
            <person name="Divon H."/>
            <person name="Uhlig S."/>
            <person name="Proctor R.H."/>
        </authorList>
    </citation>
    <scope>NUCLEOTIDE SEQUENCE</scope>
    <source>
        <strain evidence="14">NRRL 53441</strain>
    </source>
</reference>
<accession>A0A8H4P2T7</accession>
<evidence type="ECO:0000256" key="1">
    <source>
        <dbReference type="ARBA" id="ARBA00001973"/>
    </source>
</evidence>
<evidence type="ECO:0000259" key="12">
    <source>
        <dbReference type="PROSITE" id="PS00497"/>
    </source>
</evidence>
<organism evidence="14 15">
    <name type="scientific">Fusarium austroafricanum</name>
    <dbReference type="NCBI Taxonomy" id="2364996"/>
    <lineage>
        <taxon>Eukaryota</taxon>
        <taxon>Fungi</taxon>
        <taxon>Dikarya</taxon>
        <taxon>Ascomycota</taxon>
        <taxon>Pezizomycotina</taxon>
        <taxon>Sordariomycetes</taxon>
        <taxon>Hypocreomycetidae</taxon>
        <taxon>Hypocreales</taxon>
        <taxon>Nectriaceae</taxon>
        <taxon>Fusarium</taxon>
        <taxon>Fusarium concolor species complex</taxon>
    </lineage>
</organism>
<evidence type="ECO:0000256" key="6">
    <source>
        <dbReference type="ARBA" id="ARBA00023008"/>
    </source>
</evidence>
<dbReference type="EC" id="1.14.18.1" evidence="3"/>
<proteinExistence type="inferred from homology"/>
<keyword evidence="11" id="KW-0732">Signal</keyword>
<keyword evidence="8" id="KW-0470">Melanin biosynthesis</keyword>
<dbReference type="InterPro" id="IPR002227">
    <property type="entry name" value="Tyrosinase_Cu-bd"/>
</dbReference>
<keyword evidence="6" id="KW-0186">Copper</keyword>
<feature type="signal peptide" evidence="11">
    <location>
        <begin position="1"/>
        <end position="17"/>
    </location>
</feature>
<dbReference type="Pfam" id="PF18132">
    <property type="entry name" value="Tyrosinase_C"/>
    <property type="match status" value="1"/>
</dbReference>
<dbReference type="InterPro" id="IPR008922">
    <property type="entry name" value="Di-copper_centre_dom_sf"/>
</dbReference>
<dbReference type="PROSITE" id="PS00498">
    <property type="entry name" value="TYROSINASE_2"/>
    <property type="match status" value="1"/>
</dbReference>
<dbReference type="InterPro" id="IPR050316">
    <property type="entry name" value="Tyrosinase/Hemocyanin"/>
</dbReference>
<evidence type="ECO:0000256" key="8">
    <source>
        <dbReference type="ARBA" id="ARBA00023101"/>
    </source>
</evidence>
<dbReference type="AlphaFoldDB" id="A0A8H4P2T7"/>
<evidence type="ECO:0000256" key="11">
    <source>
        <dbReference type="SAM" id="SignalP"/>
    </source>
</evidence>
<comment type="similarity">
    <text evidence="2">Belongs to the tyrosinase family.</text>
</comment>